<evidence type="ECO:0000256" key="2">
    <source>
        <dbReference type="SAM" id="SignalP"/>
    </source>
</evidence>
<keyword evidence="2" id="KW-0732">Signal</keyword>
<evidence type="ECO:0000256" key="1">
    <source>
        <dbReference type="SAM" id="MobiDB-lite"/>
    </source>
</evidence>
<protein>
    <submittedName>
        <fullName evidence="4">FimV/HubP family polar landmark protein</fullName>
    </submittedName>
</protein>
<feature type="domain" description="FimV N-terminal" evidence="3">
    <location>
        <begin position="23"/>
        <end position="130"/>
    </location>
</feature>
<sequence length="881" mass="90862">MKRPLQLPLAITLALSATNALALGLGPVHVNSKLNQPLDAEIPVLQGTQGEAEGLLASLASAEDFERVGLNRSRLTVPLDFAVTKNARGEVFIRITSKEPVRDAFIDVLVEANWPKGRLLREYAILLDPPVSAPATTRSTAGASAGSPGSVTLVKREPRPDRPAAAAAPAAPRAPKPAAAAPEPRKASGGEYGPVEAGETLSAIARTESAGSGVTHNQMMLALLKHNPDAFYRNNINALKRGAILRIPSATEAKAIGSASEAAALAQSQIEDWRGGRASPTLVADAGSKPAAPAAPAEKPKAPVSATASTKASSERLELVPPKAGKDSLAMADRPGSGGGSAAMAEIKAELSRAKEALTARDQETGELKSRVRELEDLKGKNDRLIGLKDSEIAELQRKLKEMQDTTAKGGTAKLAATEASATKTPAADAGKSAPDKSAPSKDEIWGNATASAAKPAGDAAKPDEAAKPATAATATSAAAPSTTAPSTTAPSATATPSAGTPATTTPAAATGESSQPAPTAAAATPASTASTPPSATTPAAMPATPPATPPKPAAATAPKTDAKARPKPAPVAARAWYDEPWVLPAAAGAGILALLAGLFGLRKRKPAPAPERGSIASAFGDSPLPPAPEGAVDAAYDTEEVNLREQIARDPSNLGLRLELLSIHYAERATGKFEAAAADMHAYVTDPQQPEWQEAVAMGQEMAPHNPLFATSQRDSAVDDTDDFARNDFARNDFASSTPVAGFEPPARAFDDFASDLEPAVEPPAPARPDSTLGFGLDDHASFEHRPPAESAAKLDGGFEFDLPPLDFEPPAKPEPEPEPVQLEDDYFAGEDVVGTKLDLAKAYMDMGDPEGARSMLDEVIAEGSDAQKAEAQRLLVELR</sequence>
<feature type="compositionally biased region" description="Low complexity" evidence="1">
    <location>
        <begin position="449"/>
        <end position="460"/>
    </location>
</feature>
<feature type="compositionally biased region" description="Pro residues" evidence="1">
    <location>
        <begin position="544"/>
        <end position="553"/>
    </location>
</feature>
<organism evidence="4 5">
    <name type="scientific">Dokdonella ginsengisoli</name>
    <dbReference type="NCBI Taxonomy" id="363846"/>
    <lineage>
        <taxon>Bacteria</taxon>
        <taxon>Pseudomonadati</taxon>
        <taxon>Pseudomonadota</taxon>
        <taxon>Gammaproteobacteria</taxon>
        <taxon>Lysobacterales</taxon>
        <taxon>Rhodanobacteraceae</taxon>
        <taxon>Dokdonella</taxon>
    </lineage>
</organism>
<keyword evidence="5" id="KW-1185">Reference proteome</keyword>
<gene>
    <name evidence="4" type="ORF">ACFO6Q_10140</name>
</gene>
<dbReference type="Pfam" id="PF25800">
    <property type="entry name" value="FimV_N"/>
    <property type="match status" value="1"/>
</dbReference>
<dbReference type="InterPro" id="IPR020012">
    <property type="entry name" value="LysM_FimV"/>
</dbReference>
<dbReference type="InterPro" id="IPR057840">
    <property type="entry name" value="FimV_N"/>
</dbReference>
<dbReference type="NCBIfam" id="TIGR03505">
    <property type="entry name" value="FimV_core"/>
    <property type="match status" value="1"/>
</dbReference>
<dbReference type="Gene3D" id="1.20.58.2200">
    <property type="match status" value="1"/>
</dbReference>
<dbReference type="InterPro" id="IPR038440">
    <property type="entry name" value="FimV_C_sf"/>
</dbReference>
<dbReference type="RefSeq" id="WP_380020607.1">
    <property type="nucleotide sequence ID" value="NZ_JBHSHD010000007.1"/>
</dbReference>
<feature type="region of interest" description="Disordered" evidence="1">
    <location>
        <begin position="279"/>
        <end position="344"/>
    </location>
</feature>
<feature type="compositionally biased region" description="Low complexity" evidence="1">
    <location>
        <begin position="468"/>
        <end position="543"/>
    </location>
</feature>
<feature type="region of interest" description="Disordered" evidence="1">
    <location>
        <begin position="134"/>
        <end position="194"/>
    </location>
</feature>
<dbReference type="Proteomes" id="UP001595886">
    <property type="component" value="Unassembled WGS sequence"/>
</dbReference>
<name>A0ABV9QV62_9GAMM</name>
<evidence type="ECO:0000313" key="5">
    <source>
        <dbReference type="Proteomes" id="UP001595886"/>
    </source>
</evidence>
<accession>A0ABV9QV62</accession>
<feature type="region of interest" description="Disordered" evidence="1">
    <location>
        <begin position="404"/>
        <end position="568"/>
    </location>
</feature>
<feature type="chain" id="PRO_5045731476" evidence="2">
    <location>
        <begin position="23"/>
        <end position="881"/>
    </location>
</feature>
<dbReference type="EMBL" id="JBHSHD010000007">
    <property type="protein sequence ID" value="MFC4820686.1"/>
    <property type="molecule type" value="Genomic_DNA"/>
</dbReference>
<evidence type="ECO:0000259" key="3">
    <source>
        <dbReference type="Pfam" id="PF25800"/>
    </source>
</evidence>
<feature type="compositionally biased region" description="Low complexity" evidence="1">
    <location>
        <begin position="134"/>
        <end position="150"/>
    </location>
</feature>
<proteinExistence type="predicted"/>
<comment type="caution">
    <text evidence="4">The sequence shown here is derived from an EMBL/GenBank/DDBJ whole genome shotgun (WGS) entry which is preliminary data.</text>
</comment>
<dbReference type="InterPro" id="IPR020011">
    <property type="entry name" value="FimV_C"/>
</dbReference>
<feature type="region of interest" description="Disordered" evidence="1">
    <location>
        <begin position="760"/>
        <end position="822"/>
    </location>
</feature>
<feature type="signal peptide" evidence="2">
    <location>
        <begin position="1"/>
        <end position="22"/>
    </location>
</feature>
<dbReference type="NCBIfam" id="TIGR03504">
    <property type="entry name" value="FimV_Cterm"/>
    <property type="match status" value="1"/>
</dbReference>
<evidence type="ECO:0000313" key="4">
    <source>
        <dbReference type="EMBL" id="MFC4820686.1"/>
    </source>
</evidence>
<feature type="compositionally biased region" description="Low complexity" evidence="1">
    <location>
        <begin position="406"/>
        <end position="418"/>
    </location>
</feature>
<feature type="compositionally biased region" description="Low complexity" evidence="1">
    <location>
        <begin position="163"/>
        <end position="182"/>
    </location>
</feature>
<feature type="compositionally biased region" description="Basic and acidic residues" evidence="1">
    <location>
        <begin position="778"/>
        <end position="789"/>
    </location>
</feature>
<feature type="region of interest" description="Disordered" evidence="1">
    <location>
        <begin position="606"/>
        <end position="627"/>
    </location>
</feature>
<reference evidence="5" key="1">
    <citation type="journal article" date="2019" name="Int. J. Syst. Evol. Microbiol.">
        <title>The Global Catalogue of Microorganisms (GCM) 10K type strain sequencing project: providing services to taxonomists for standard genome sequencing and annotation.</title>
        <authorList>
            <consortium name="The Broad Institute Genomics Platform"/>
            <consortium name="The Broad Institute Genome Sequencing Center for Infectious Disease"/>
            <person name="Wu L."/>
            <person name="Ma J."/>
        </authorList>
    </citation>
    <scope>NUCLEOTIDE SEQUENCE [LARGE SCALE GENOMIC DNA]</scope>
    <source>
        <strain evidence="5">CCUG 30340</strain>
    </source>
</reference>